<comment type="caution">
    <text evidence="1">The sequence shown here is derived from an EMBL/GenBank/DDBJ whole genome shotgun (WGS) entry which is preliminary data.</text>
</comment>
<evidence type="ECO:0000313" key="1">
    <source>
        <dbReference type="EMBL" id="MCL7029360.1"/>
    </source>
</evidence>
<gene>
    <name evidence="1" type="ORF">MKW94_001820</name>
</gene>
<feature type="non-terminal residue" evidence="1">
    <location>
        <position position="1"/>
    </location>
</feature>
<dbReference type="AlphaFoldDB" id="A0AA41V049"/>
<proteinExistence type="predicted"/>
<keyword evidence="2" id="KW-1185">Reference proteome</keyword>
<dbReference type="Proteomes" id="UP001177140">
    <property type="component" value="Unassembled WGS sequence"/>
</dbReference>
<accession>A0AA41V049</accession>
<evidence type="ECO:0000313" key="2">
    <source>
        <dbReference type="Proteomes" id="UP001177140"/>
    </source>
</evidence>
<sequence>MPSILNRLSRGHCSYLLQHVKWCHDQTSHYQHGIPRIPTDDKVVILQNSNNGAQVYLVGTCHFCKESPQLVKKVINSIRPDAIAIEQPKEVIEGLRRRNWGPVNANEDWFRMFLRSVRSPGGLQHKVNELRINREERRLQADGIISGGEFK</sequence>
<name>A0AA41V049_PAPNU</name>
<reference evidence="1" key="1">
    <citation type="submission" date="2022-03" db="EMBL/GenBank/DDBJ databases">
        <title>A functionally conserved STORR gene fusion in Papaver species that diverged 16.8 million years ago.</title>
        <authorList>
            <person name="Catania T."/>
        </authorList>
    </citation>
    <scope>NUCLEOTIDE SEQUENCE</scope>
    <source>
        <strain evidence="1">S-191538</strain>
    </source>
</reference>
<protein>
    <submittedName>
        <fullName evidence="1">Uncharacterized protein</fullName>
    </submittedName>
</protein>
<organism evidence="1 2">
    <name type="scientific">Papaver nudicaule</name>
    <name type="common">Iceland poppy</name>
    <dbReference type="NCBI Taxonomy" id="74823"/>
    <lineage>
        <taxon>Eukaryota</taxon>
        <taxon>Viridiplantae</taxon>
        <taxon>Streptophyta</taxon>
        <taxon>Embryophyta</taxon>
        <taxon>Tracheophyta</taxon>
        <taxon>Spermatophyta</taxon>
        <taxon>Magnoliopsida</taxon>
        <taxon>Ranunculales</taxon>
        <taxon>Papaveraceae</taxon>
        <taxon>Papaveroideae</taxon>
        <taxon>Papaver</taxon>
    </lineage>
</organism>
<dbReference type="EMBL" id="JAJJMA010089510">
    <property type="protein sequence ID" value="MCL7029360.1"/>
    <property type="molecule type" value="Genomic_DNA"/>
</dbReference>